<dbReference type="PANTHER" id="PTHR31151:SF0">
    <property type="entry name" value="PROLINE-TRNA LIGASE (DUF1680)"/>
    <property type="match status" value="1"/>
</dbReference>
<feature type="non-terminal residue" evidence="3">
    <location>
        <position position="1"/>
    </location>
</feature>
<comment type="caution">
    <text evidence="3">The sequence shown here is derived from an EMBL/GenBank/DDBJ whole genome shotgun (WGS) entry which is preliminary data.</text>
</comment>
<reference evidence="3" key="1">
    <citation type="submission" date="2020-06" db="EMBL/GenBank/DDBJ databases">
        <title>Legume-microbial interactions unlock mineral nutrients during tropical forest succession.</title>
        <authorList>
            <person name="Epihov D.Z."/>
        </authorList>
    </citation>
    <scope>NUCLEOTIDE SEQUENCE [LARGE SCALE GENOMIC DNA]</scope>
    <source>
        <strain evidence="3">Pan2503</strain>
    </source>
</reference>
<dbReference type="EMBL" id="JACDQQ010001001">
    <property type="protein sequence ID" value="MBA0085391.1"/>
    <property type="molecule type" value="Genomic_DNA"/>
</dbReference>
<proteinExistence type="predicted"/>
<evidence type="ECO:0000313" key="4">
    <source>
        <dbReference type="Proteomes" id="UP000567293"/>
    </source>
</evidence>
<sequence>YERTLFNSRLGTEDTDGMKMYYVSLMPGLWRTFGTRFDSFWCCTGTGAEEFGKFGDTIYFHDGQALYVNLFIGSELSWPEKKVTVAQETSFPEEEGTSITFKSAAPVKMPVHVRAPYWATRGVTVSVNGKKQDVTARPCSYVTLDRTWNDGDKIQVAMPMGLHLAPLPDEPTVQAAMYGPLVLAGRLGTKGLTHEHVYGPLGPDEARGIPVPPLTGSVDAPDWVEQVKGQALAFQTVGQKSAIDVSPFYQVNDERYTVYWKVNRKST</sequence>
<dbReference type="AlphaFoldDB" id="A0A7V8NQ38"/>
<evidence type="ECO:0000313" key="3">
    <source>
        <dbReference type="EMBL" id="MBA0085391.1"/>
    </source>
</evidence>
<dbReference type="Pfam" id="PF20736">
    <property type="entry name" value="Glyco_hydro127M"/>
    <property type="match status" value="1"/>
</dbReference>
<evidence type="ECO:0000259" key="2">
    <source>
        <dbReference type="Pfam" id="PF20736"/>
    </source>
</evidence>
<dbReference type="GO" id="GO:0016787">
    <property type="term" value="F:hydrolase activity"/>
    <property type="evidence" value="ECO:0007669"/>
    <property type="project" value="UniProtKB-KW"/>
</dbReference>
<gene>
    <name evidence="3" type="ORF">HRJ53_10365</name>
</gene>
<feature type="domain" description="Non-reducing end beta-L-arabinofuranosidase-like GH127 catalytic" evidence="1">
    <location>
        <begin position="1"/>
        <end position="55"/>
    </location>
</feature>
<name>A0A7V8NQ38_9BACT</name>
<accession>A0A7V8NQ38</accession>
<dbReference type="PANTHER" id="PTHR31151">
    <property type="entry name" value="PROLINE-TRNA LIGASE (DUF1680)"/>
    <property type="match status" value="1"/>
</dbReference>
<dbReference type="Pfam" id="PF07944">
    <property type="entry name" value="Beta-AFase-like_GH127_cat"/>
    <property type="match status" value="1"/>
</dbReference>
<dbReference type="InterPro" id="IPR049046">
    <property type="entry name" value="Beta-AFase-like_GH127_middle"/>
</dbReference>
<organism evidence="3 4">
    <name type="scientific">Candidatus Acidiferrum panamense</name>
    <dbReference type="NCBI Taxonomy" id="2741543"/>
    <lineage>
        <taxon>Bacteria</taxon>
        <taxon>Pseudomonadati</taxon>
        <taxon>Acidobacteriota</taxon>
        <taxon>Terriglobia</taxon>
        <taxon>Candidatus Acidiferrales</taxon>
        <taxon>Candidatus Acidiferrum</taxon>
    </lineage>
</organism>
<dbReference type="Proteomes" id="UP000567293">
    <property type="component" value="Unassembled WGS sequence"/>
</dbReference>
<feature type="domain" description="Non-reducing end beta-L-arabinofuranosidase-like GH127 middle" evidence="2">
    <location>
        <begin position="66"/>
        <end position="160"/>
    </location>
</feature>
<protein>
    <submittedName>
        <fullName evidence="3">Glycoside hydrolase family 127 protein</fullName>
    </submittedName>
</protein>
<keyword evidence="3" id="KW-0378">Hydrolase</keyword>
<keyword evidence="4" id="KW-1185">Reference proteome</keyword>
<dbReference type="InterPro" id="IPR012878">
    <property type="entry name" value="Beta-AFase-like_GH127_cat"/>
</dbReference>
<evidence type="ECO:0000259" key="1">
    <source>
        <dbReference type="Pfam" id="PF07944"/>
    </source>
</evidence>